<organism evidence="2 3">
    <name type="scientific">Lysobacter arenosi</name>
    <dbReference type="NCBI Taxonomy" id="2795387"/>
    <lineage>
        <taxon>Bacteria</taxon>
        <taxon>Pseudomonadati</taxon>
        <taxon>Pseudomonadota</taxon>
        <taxon>Gammaproteobacteria</taxon>
        <taxon>Lysobacterales</taxon>
        <taxon>Lysobacteraceae</taxon>
        <taxon>Lysobacter</taxon>
    </lineage>
</organism>
<reference evidence="2 3" key="1">
    <citation type="submission" date="2021-02" db="EMBL/GenBank/DDBJ databases">
        <title>Lysobacter arenosi sp. nov., isolated from soil of gangwondo yeongwol, south Korea.</title>
        <authorList>
            <person name="Kim K.R."/>
            <person name="Kim K.H."/>
            <person name="Jeon C.O."/>
        </authorList>
    </citation>
    <scope>NUCLEOTIDE SEQUENCE [LARGE SCALE GENOMIC DNA]</scope>
    <source>
        <strain evidence="2 3">R7</strain>
    </source>
</reference>
<sequence>MKLTLPCLLALALLAGCVTRPPPATTFTLVRHAEKVPDGSKDPELTPAGLARADALAVRLADAPLDAVYSTDFRRTQQTAAPTARGHHLTVITYDAKESAADFSTRLKREHAGQSVLVVGHSNTIPGIASALCSCAVAEMSEAEYDRLTTVRIAADGKATLEEGRQ</sequence>
<dbReference type="Gene3D" id="3.40.50.1240">
    <property type="entry name" value="Phosphoglycerate mutase-like"/>
    <property type="match status" value="1"/>
</dbReference>
<name>A0ABX7RD16_9GAMM</name>
<evidence type="ECO:0000256" key="1">
    <source>
        <dbReference type="SAM" id="SignalP"/>
    </source>
</evidence>
<evidence type="ECO:0000313" key="3">
    <source>
        <dbReference type="Proteomes" id="UP000663400"/>
    </source>
</evidence>
<dbReference type="SUPFAM" id="SSF53254">
    <property type="entry name" value="Phosphoglycerate mutase-like"/>
    <property type="match status" value="1"/>
</dbReference>
<dbReference type="PANTHER" id="PTHR48100">
    <property type="entry name" value="BROAD-SPECIFICITY PHOSPHATASE YOR283W-RELATED"/>
    <property type="match status" value="1"/>
</dbReference>
<proteinExistence type="predicted"/>
<accession>A0ABX7RD16</accession>
<keyword evidence="1" id="KW-0732">Signal</keyword>
<evidence type="ECO:0000313" key="2">
    <source>
        <dbReference type="EMBL" id="QSX75289.1"/>
    </source>
</evidence>
<dbReference type="RefSeq" id="WP_200604534.1">
    <property type="nucleotide sequence ID" value="NZ_CP071517.1"/>
</dbReference>
<dbReference type="SMART" id="SM00855">
    <property type="entry name" value="PGAM"/>
    <property type="match status" value="1"/>
</dbReference>
<dbReference type="Pfam" id="PF00300">
    <property type="entry name" value="His_Phos_1"/>
    <property type="match status" value="1"/>
</dbReference>
<keyword evidence="3" id="KW-1185">Reference proteome</keyword>
<dbReference type="PANTHER" id="PTHR48100:SF1">
    <property type="entry name" value="HISTIDINE PHOSPHATASE FAMILY PROTEIN-RELATED"/>
    <property type="match status" value="1"/>
</dbReference>
<feature type="chain" id="PRO_5047191825" evidence="1">
    <location>
        <begin position="25"/>
        <end position="166"/>
    </location>
</feature>
<dbReference type="PROSITE" id="PS51257">
    <property type="entry name" value="PROKAR_LIPOPROTEIN"/>
    <property type="match status" value="1"/>
</dbReference>
<dbReference type="InterPro" id="IPR013078">
    <property type="entry name" value="His_Pase_superF_clade-1"/>
</dbReference>
<gene>
    <name evidence="2" type="ORF">HIV01_001575</name>
</gene>
<dbReference type="CDD" id="cd07067">
    <property type="entry name" value="HP_PGM_like"/>
    <property type="match status" value="1"/>
</dbReference>
<dbReference type="InterPro" id="IPR050275">
    <property type="entry name" value="PGM_Phosphatase"/>
</dbReference>
<dbReference type="EMBL" id="CP071517">
    <property type="protein sequence ID" value="QSX75289.1"/>
    <property type="molecule type" value="Genomic_DNA"/>
</dbReference>
<protein>
    <submittedName>
        <fullName evidence="2">Histidine phosphatase family protein</fullName>
    </submittedName>
</protein>
<dbReference type="InterPro" id="IPR029033">
    <property type="entry name" value="His_PPase_superfam"/>
</dbReference>
<feature type="signal peptide" evidence="1">
    <location>
        <begin position="1"/>
        <end position="24"/>
    </location>
</feature>
<dbReference type="Proteomes" id="UP000663400">
    <property type="component" value="Chromosome"/>
</dbReference>